<feature type="compositionally biased region" description="Acidic residues" evidence="1">
    <location>
        <begin position="165"/>
        <end position="180"/>
    </location>
</feature>
<dbReference type="SUPFAM" id="SSF50998">
    <property type="entry name" value="Quinoprotein alcohol dehydrogenase-like"/>
    <property type="match status" value="1"/>
</dbReference>
<accession>A0A0G4EWS9</accession>
<proteinExistence type="predicted"/>
<dbReference type="Proteomes" id="UP000041254">
    <property type="component" value="Unassembled WGS sequence"/>
</dbReference>
<dbReference type="InParanoid" id="A0A0G4EWS9"/>
<feature type="region of interest" description="Disordered" evidence="1">
    <location>
        <begin position="136"/>
        <end position="241"/>
    </location>
</feature>
<dbReference type="InterPro" id="IPR011047">
    <property type="entry name" value="Quinoprotein_ADH-like_sf"/>
</dbReference>
<feature type="region of interest" description="Disordered" evidence="1">
    <location>
        <begin position="656"/>
        <end position="736"/>
    </location>
</feature>
<evidence type="ECO:0000313" key="2">
    <source>
        <dbReference type="EMBL" id="CEM03213.1"/>
    </source>
</evidence>
<feature type="region of interest" description="Disordered" evidence="1">
    <location>
        <begin position="777"/>
        <end position="801"/>
    </location>
</feature>
<dbReference type="VEuPathDB" id="CryptoDB:Vbra_21061"/>
<feature type="compositionally biased region" description="Basic residues" evidence="1">
    <location>
        <begin position="875"/>
        <end position="884"/>
    </location>
</feature>
<feature type="compositionally biased region" description="Polar residues" evidence="1">
    <location>
        <begin position="64"/>
        <end position="82"/>
    </location>
</feature>
<feature type="region of interest" description="Disordered" evidence="1">
    <location>
        <begin position="826"/>
        <end position="971"/>
    </location>
</feature>
<dbReference type="AlphaFoldDB" id="A0A0G4EWS9"/>
<evidence type="ECO:0000313" key="3">
    <source>
        <dbReference type="Proteomes" id="UP000041254"/>
    </source>
</evidence>
<evidence type="ECO:0000256" key="1">
    <source>
        <dbReference type="SAM" id="MobiDB-lite"/>
    </source>
</evidence>
<feature type="compositionally biased region" description="Pro residues" evidence="1">
    <location>
        <begin position="660"/>
        <end position="674"/>
    </location>
</feature>
<keyword evidence="3" id="KW-1185">Reference proteome</keyword>
<feature type="compositionally biased region" description="Low complexity" evidence="1">
    <location>
        <begin position="194"/>
        <end position="221"/>
    </location>
</feature>
<feature type="compositionally biased region" description="Low complexity" evidence="1">
    <location>
        <begin position="784"/>
        <end position="797"/>
    </location>
</feature>
<dbReference type="EMBL" id="CDMY01000336">
    <property type="protein sequence ID" value="CEM03213.1"/>
    <property type="molecule type" value="Genomic_DNA"/>
</dbReference>
<feature type="compositionally biased region" description="Low complexity" evidence="1">
    <location>
        <begin position="889"/>
        <end position="898"/>
    </location>
</feature>
<feature type="compositionally biased region" description="Low complexity" evidence="1">
    <location>
        <begin position="826"/>
        <end position="838"/>
    </location>
</feature>
<feature type="region of interest" description="Disordered" evidence="1">
    <location>
        <begin position="50"/>
        <end position="83"/>
    </location>
</feature>
<dbReference type="OrthoDB" id="361494at2759"/>
<gene>
    <name evidence="2" type="ORF">Vbra_21061</name>
</gene>
<feature type="compositionally biased region" description="Polar residues" evidence="1">
    <location>
        <begin position="144"/>
        <end position="155"/>
    </location>
</feature>
<sequence>MLEDTDILAFLKSSPAQCALKQETSFWLSVMGGKDNAFHLLNLSRLPTPSPLPSPLPCDEDQSPWGSGTTRTRDPSTITSPYPSVDGPRLLSCLHALVHDRIRKLVYHQLSAAIKRSPLFLHDMLAHIHQADAVEADGPHHQTDQPQEGGSSPPAQSREGYATESEGEDDEGEGEGEGEGVEVRRWSVFVTPTSVAKSPSSSSGSPANSLKRNESSSSSTGGSRGTERHISSGSGSHSSIDEGEVDVAVDHHQQHQQTRRTSIPVCAERRFSIGEGAEGSVVAIHGRYVAVRRDRRDVLEVLEVGGADGGRVVASFEFHADRYRLDQKEIINEPDRRGLIKKWLFPSRRSLLVVTKFFGVYVYDISTGRELCVKDDERLQSAPPARGSYEMEGNSVWGDALRRVELTACDIACTNFVTAGADGTLRFQKFSDDHHHLTHLCSVDLGVQPLCDDYTWSLVGHTVVPDLSISSAGRLVCVLIHQLYKEVRIYHWGSFKEVRRLRLDCEASLARMDPSGRLLLVTDALSQPLPATKVLAIKSGRIMAEVNYRLFSPCFSPCGRFLIAGCPTSDRGTPLLVAKDPPSWRLSKGAKKAPPARPKDFRHTKVTLYALPSLQFLGTLSEYDGSYGLKSSCRLGSGDLCLLSRTADATLIVAAGRQPSHPPPCPASIPPSPPQNDASESPGGEEPAADNSGDKDDEQQQQQRQQQQEASASADLDSPVLGRRDSVTSQASSSATTVAPSAVVTYIYALDHEELVKATDPEMMCLSVFARRRESAEDATGDIPSAASSPMRPSSPALDVATPPVPLLDSLGVSITLSPQLSQAVSHTASQASASSSGRRARQRRRSSQADTAELELMGDLLAVDDSPASAPSRKGGKAKRVKSRSGQSNPSSPSSPNITPMDHNTSILSPLSPASPATAALEVIGEHEPPDLDLGSSYAMVGIGDQDSDSSSKNGKRSKKKGAREARKNK</sequence>
<organism evidence="2 3">
    <name type="scientific">Vitrella brassicaformis (strain CCMP3155)</name>
    <dbReference type="NCBI Taxonomy" id="1169540"/>
    <lineage>
        <taxon>Eukaryota</taxon>
        <taxon>Sar</taxon>
        <taxon>Alveolata</taxon>
        <taxon>Colpodellida</taxon>
        <taxon>Vitrellaceae</taxon>
        <taxon>Vitrella</taxon>
    </lineage>
</organism>
<feature type="compositionally biased region" description="Low complexity" evidence="1">
    <location>
        <begin position="909"/>
        <end position="922"/>
    </location>
</feature>
<feature type="compositionally biased region" description="Low complexity" evidence="1">
    <location>
        <begin position="727"/>
        <end position="736"/>
    </location>
</feature>
<protein>
    <submittedName>
        <fullName evidence="2">Uncharacterized protein</fullName>
    </submittedName>
</protein>
<name>A0A0G4EWS9_VITBC</name>
<reference evidence="2 3" key="1">
    <citation type="submission" date="2014-11" db="EMBL/GenBank/DDBJ databases">
        <authorList>
            <person name="Zhu J."/>
            <person name="Qi W."/>
            <person name="Song R."/>
        </authorList>
    </citation>
    <scope>NUCLEOTIDE SEQUENCE [LARGE SCALE GENOMIC DNA]</scope>
</reference>